<dbReference type="PANTHER" id="PTHR22916">
    <property type="entry name" value="GLYCOSYLTRANSFERASE"/>
    <property type="match status" value="1"/>
</dbReference>
<dbReference type="PATRIC" id="fig|1423724.4.peg.15"/>
<sequence>MGEELLTVIIPIYNVQDYLPECLESIAKQTFRNYTVILIDDGSTDTSGEICDQWVEKDSRFKVIHKQNGGVSSARNEGIRHAKAKYTLFIDPDDYISQEMFEQMITVAEKEQADMVICQYFEIMPNGEIRKHFDGINETEVLNQMEYMDLLLADQAITDHFWRRLFKTEKIRDLEFTSGMNFEDTHAIVRFSQDCAKIVLLNEGYYYYRYNPNGIVREIVITNFDDHYRAMYEKYTSIGQLFPTLKEKSDSYLVTKTVDIYGDLIRENMSGEQSDALKKELKSVILQYSLVQVQGKLRRIFAWSILHATPLATLTYKCLHVVRPNAI</sequence>
<evidence type="ECO:0000256" key="2">
    <source>
        <dbReference type="ARBA" id="ARBA00022679"/>
    </source>
</evidence>
<dbReference type="Proteomes" id="UP000051324">
    <property type="component" value="Unassembled WGS sequence"/>
</dbReference>
<dbReference type="RefSeq" id="WP_025087161.1">
    <property type="nucleotide sequence ID" value="NZ_AZFT01000001.1"/>
</dbReference>
<dbReference type="PANTHER" id="PTHR22916:SF51">
    <property type="entry name" value="GLYCOSYLTRANSFERASE EPSH-RELATED"/>
    <property type="match status" value="1"/>
</dbReference>
<evidence type="ECO:0000313" key="5">
    <source>
        <dbReference type="Proteomes" id="UP000051324"/>
    </source>
</evidence>
<dbReference type="InterPro" id="IPR029044">
    <property type="entry name" value="Nucleotide-diphossugar_trans"/>
</dbReference>
<gene>
    <name evidence="4" type="ORF">FC32_GL000014</name>
</gene>
<dbReference type="GO" id="GO:0016757">
    <property type="term" value="F:glycosyltransferase activity"/>
    <property type="evidence" value="ECO:0007669"/>
    <property type="project" value="UniProtKB-KW"/>
</dbReference>
<accession>A0A0R1U274</accession>
<keyword evidence="5" id="KW-1185">Reference proteome</keyword>
<dbReference type="eggNOG" id="COG1215">
    <property type="taxonomic scope" value="Bacteria"/>
</dbReference>
<dbReference type="Pfam" id="PF00535">
    <property type="entry name" value="Glycos_transf_2"/>
    <property type="match status" value="1"/>
</dbReference>
<reference evidence="4 5" key="1">
    <citation type="journal article" date="2015" name="Genome Announc.">
        <title>Expanding the biotechnology potential of lactobacilli through comparative genomics of 213 strains and associated genera.</title>
        <authorList>
            <person name="Sun Z."/>
            <person name="Harris H.M."/>
            <person name="McCann A."/>
            <person name="Guo C."/>
            <person name="Argimon S."/>
            <person name="Zhang W."/>
            <person name="Yang X."/>
            <person name="Jeffery I.B."/>
            <person name="Cooney J.C."/>
            <person name="Kagawa T.F."/>
            <person name="Liu W."/>
            <person name="Song Y."/>
            <person name="Salvetti E."/>
            <person name="Wrobel A."/>
            <person name="Rasinkangas P."/>
            <person name="Parkhill J."/>
            <person name="Rea M.C."/>
            <person name="O'Sullivan O."/>
            <person name="Ritari J."/>
            <person name="Douillard F.P."/>
            <person name="Paul Ross R."/>
            <person name="Yang R."/>
            <person name="Briner A.E."/>
            <person name="Felis G.E."/>
            <person name="de Vos W.M."/>
            <person name="Barrangou R."/>
            <person name="Klaenhammer T.R."/>
            <person name="Caufield P.W."/>
            <person name="Cui Y."/>
            <person name="Zhang H."/>
            <person name="O'Toole P.W."/>
        </authorList>
    </citation>
    <scope>NUCLEOTIDE SEQUENCE [LARGE SCALE GENOMIC DNA]</scope>
    <source>
        <strain evidence="4 5">DSM 16634</strain>
    </source>
</reference>
<dbReference type="CDD" id="cd00761">
    <property type="entry name" value="Glyco_tranf_GTA_type"/>
    <property type="match status" value="1"/>
</dbReference>
<feature type="domain" description="Glycosyltransferase 2-like" evidence="3">
    <location>
        <begin position="7"/>
        <end position="156"/>
    </location>
</feature>
<evidence type="ECO:0000256" key="1">
    <source>
        <dbReference type="ARBA" id="ARBA00022676"/>
    </source>
</evidence>
<dbReference type="InterPro" id="IPR001173">
    <property type="entry name" value="Glyco_trans_2-like"/>
</dbReference>
<dbReference type="STRING" id="1423724.FC32_GL000014"/>
<dbReference type="EMBL" id="AZFT01000001">
    <property type="protein sequence ID" value="KRL87452.1"/>
    <property type="molecule type" value="Genomic_DNA"/>
</dbReference>
<keyword evidence="1 4" id="KW-0328">Glycosyltransferase</keyword>
<protein>
    <submittedName>
        <fullName evidence="4">Beta(1,4)galactosyltransferase epsj</fullName>
    </submittedName>
</protein>
<comment type="caution">
    <text evidence="4">The sequence shown here is derived from an EMBL/GenBank/DDBJ whole genome shotgun (WGS) entry which is preliminary data.</text>
</comment>
<dbReference type="SUPFAM" id="SSF53448">
    <property type="entry name" value="Nucleotide-diphospho-sugar transferases"/>
    <property type="match status" value="1"/>
</dbReference>
<proteinExistence type="predicted"/>
<organism evidence="4 5">
    <name type="scientific">Ligilactobacillus apodemi DSM 16634 = JCM 16172</name>
    <dbReference type="NCBI Taxonomy" id="1423724"/>
    <lineage>
        <taxon>Bacteria</taxon>
        <taxon>Bacillati</taxon>
        <taxon>Bacillota</taxon>
        <taxon>Bacilli</taxon>
        <taxon>Lactobacillales</taxon>
        <taxon>Lactobacillaceae</taxon>
        <taxon>Ligilactobacillus</taxon>
    </lineage>
</organism>
<dbReference type="AlphaFoldDB" id="A0A0R1U274"/>
<dbReference type="Gene3D" id="3.90.550.10">
    <property type="entry name" value="Spore Coat Polysaccharide Biosynthesis Protein SpsA, Chain A"/>
    <property type="match status" value="1"/>
</dbReference>
<name>A0A0R1U274_9LACO</name>
<evidence type="ECO:0000259" key="3">
    <source>
        <dbReference type="Pfam" id="PF00535"/>
    </source>
</evidence>
<dbReference type="OrthoDB" id="396512at2"/>
<keyword evidence="2 4" id="KW-0808">Transferase</keyword>
<evidence type="ECO:0000313" key="4">
    <source>
        <dbReference type="EMBL" id="KRL87452.1"/>
    </source>
</evidence>